<name>A0AAV1XJI1_LUPLU</name>
<feature type="chain" id="PRO_5043920477" evidence="1">
    <location>
        <begin position="26"/>
        <end position="102"/>
    </location>
</feature>
<evidence type="ECO:0000313" key="3">
    <source>
        <dbReference type="Proteomes" id="UP001497480"/>
    </source>
</evidence>
<dbReference type="PANTHER" id="PTHR36619:SF2">
    <property type="entry name" value="OS04G0208900 PROTEIN"/>
    <property type="match status" value="1"/>
</dbReference>
<dbReference type="EMBL" id="CAXHTB010000016">
    <property type="protein sequence ID" value="CAL0321946.1"/>
    <property type="molecule type" value="Genomic_DNA"/>
</dbReference>
<evidence type="ECO:0000313" key="2">
    <source>
        <dbReference type="EMBL" id="CAL0321946.1"/>
    </source>
</evidence>
<reference evidence="2 3" key="1">
    <citation type="submission" date="2024-03" db="EMBL/GenBank/DDBJ databases">
        <authorList>
            <person name="Martinez-Hernandez J."/>
        </authorList>
    </citation>
    <scope>NUCLEOTIDE SEQUENCE [LARGE SCALE GENOMIC DNA]</scope>
</reference>
<sequence length="102" mass="11161">MSTTHFYFVVLCLFLSLNSLGITVAGRVIPPSAPSTVTRPLVSSEVETYVKPHLDHKDKIFKGREVKGCLPKGSRHNSAPSRFVNYNTLSSGCSGMHNSKKP</sequence>
<gene>
    <name evidence="2" type="ORF">LLUT_LOCUS23006</name>
</gene>
<feature type="signal peptide" evidence="1">
    <location>
        <begin position="1"/>
        <end position="25"/>
    </location>
</feature>
<protein>
    <submittedName>
        <fullName evidence="2">Uncharacterized protein</fullName>
    </submittedName>
</protein>
<dbReference type="PANTHER" id="PTHR36619">
    <property type="entry name" value="OS04G0208900 PROTEIN"/>
    <property type="match status" value="1"/>
</dbReference>
<keyword evidence="1" id="KW-0732">Signal</keyword>
<proteinExistence type="predicted"/>
<dbReference type="Proteomes" id="UP001497480">
    <property type="component" value="Unassembled WGS sequence"/>
</dbReference>
<comment type="caution">
    <text evidence="2">The sequence shown here is derived from an EMBL/GenBank/DDBJ whole genome shotgun (WGS) entry which is preliminary data.</text>
</comment>
<accession>A0AAV1XJI1</accession>
<dbReference type="AlphaFoldDB" id="A0AAV1XJI1"/>
<keyword evidence="3" id="KW-1185">Reference proteome</keyword>
<evidence type="ECO:0000256" key="1">
    <source>
        <dbReference type="SAM" id="SignalP"/>
    </source>
</evidence>
<organism evidence="2 3">
    <name type="scientific">Lupinus luteus</name>
    <name type="common">European yellow lupine</name>
    <dbReference type="NCBI Taxonomy" id="3873"/>
    <lineage>
        <taxon>Eukaryota</taxon>
        <taxon>Viridiplantae</taxon>
        <taxon>Streptophyta</taxon>
        <taxon>Embryophyta</taxon>
        <taxon>Tracheophyta</taxon>
        <taxon>Spermatophyta</taxon>
        <taxon>Magnoliopsida</taxon>
        <taxon>eudicotyledons</taxon>
        <taxon>Gunneridae</taxon>
        <taxon>Pentapetalae</taxon>
        <taxon>rosids</taxon>
        <taxon>fabids</taxon>
        <taxon>Fabales</taxon>
        <taxon>Fabaceae</taxon>
        <taxon>Papilionoideae</taxon>
        <taxon>50 kb inversion clade</taxon>
        <taxon>genistoids sensu lato</taxon>
        <taxon>core genistoids</taxon>
        <taxon>Genisteae</taxon>
        <taxon>Lupinus</taxon>
    </lineage>
</organism>